<protein>
    <submittedName>
        <fullName evidence="1">Uncharacterized protein</fullName>
    </submittedName>
</protein>
<proteinExistence type="predicted"/>
<comment type="caution">
    <text evidence="1">The sequence shown here is derived from an EMBL/GenBank/DDBJ whole genome shotgun (WGS) entry which is preliminary data.</text>
</comment>
<accession>A0A9P8PFH2</accession>
<organism evidence="1 2">
    <name type="scientific">Ogataea philodendri</name>
    <dbReference type="NCBI Taxonomy" id="1378263"/>
    <lineage>
        <taxon>Eukaryota</taxon>
        <taxon>Fungi</taxon>
        <taxon>Dikarya</taxon>
        <taxon>Ascomycota</taxon>
        <taxon>Saccharomycotina</taxon>
        <taxon>Pichiomycetes</taxon>
        <taxon>Pichiales</taxon>
        <taxon>Pichiaceae</taxon>
        <taxon>Ogataea</taxon>
    </lineage>
</organism>
<evidence type="ECO:0000313" key="1">
    <source>
        <dbReference type="EMBL" id="KAH3670897.1"/>
    </source>
</evidence>
<dbReference type="RefSeq" id="XP_046064265.1">
    <property type="nucleotide sequence ID" value="XM_046207351.1"/>
</dbReference>
<dbReference type="AlphaFoldDB" id="A0A9P8PFH2"/>
<dbReference type="GeneID" id="70232576"/>
<evidence type="ECO:0000313" key="2">
    <source>
        <dbReference type="Proteomes" id="UP000769157"/>
    </source>
</evidence>
<dbReference type="EMBL" id="JAEUBE010000084">
    <property type="protein sequence ID" value="KAH3670897.1"/>
    <property type="molecule type" value="Genomic_DNA"/>
</dbReference>
<name>A0A9P8PFH2_9ASCO</name>
<gene>
    <name evidence="1" type="ORF">OGAPHI_000608</name>
</gene>
<sequence>MFLQVGAAGKYAVSSCRDVVFDRPAINGVAEPVQLVDPLFCHYRVDHAVQGGHDTVAARRSRGVGQCRGADGHVCGARPLFRGREAKAVLREVEINRVWCVASEILICCCVELGVQFKSHRYASHLVAGHISLHISDGCFEERQIWLVQCGLDGEPEQVVEIVGVIDHGGEIFV</sequence>
<reference evidence="1" key="1">
    <citation type="journal article" date="2021" name="Open Biol.">
        <title>Shared evolutionary footprints suggest mitochondrial oxidative damage underlies multiple complex I losses in fungi.</title>
        <authorList>
            <person name="Schikora-Tamarit M.A."/>
            <person name="Marcet-Houben M."/>
            <person name="Nosek J."/>
            <person name="Gabaldon T."/>
        </authorList>
    </citation>
    <scope>NUCLEOTIDE SEQUENCE</scope>
    <source>
        <strain evidence="1">CBS6075</strain>
    </source>
</reference>
<dbReference type="Proteomes" id="UP000769157">
    <property type="component" value="Unassembled WGS sequence"/>
</dbReference>
<keyword evidence="2" id="KW-1185">Reference proteome</keyword>
<reference evidence="1" key="2">
    <citation type="submission" date="2021-01" db="EMBL/GenBank/DDBJ databases">
        <authorList>
            <person name="Schikora-Tamarit M.A."/>
        </authorList>
    </citation>
    <scope>NUCLEOTIDE SEQUENCE</scope>
    <source>
        <strain evidence="1">CBS6075</strain>
    </source>
</reference>